<feature type="region of interest" description="Disordered" evidence="1">
    <location>
        <begin position="20"/>
        <end position="43"/>
    </location>
</feature>
<accession>X8CEJ9</accession>
<dbReference type="Proteomes" id="UP000020825">
    <property type="component" value="Unassembled WGS sequence"/>
</dbReference>
<comment type="caution">
    <text evidence="2">The sequence shown here is derived from an EMBL/GenBank/DDBJ whole genome shotgun (WGS) entry which is preliminary data.</text>
</comment>
<organism evidence="2 3">
    <name type="scientific">Mycobacterium intracellulare 1956</name>
    <dbReference type="NCBI Taxonomy" id="1299331"/>
    <lineage>
        <taxon>Bacteria</taxon>
        <taxon>Bacillati</taxon>
        <taxon>Actinomycetota</taxon>
        <taxon>Actinomycetes</taxon>
        <taxon>Mycobacteriales</taxon>
        <taxon>Mycobacteriaceae</taxon>
        <taxon>Mycobacterium</taxon>
        <taxon>Mycobacterium avium complex (MAC)</taxon>
    </lineage>
</organism>
<sequence length="43" mass="4518">MRRGPGGRAAAVFCAGCRRSRRNSSRSFMGSSGAGGRSSRRVT</sequence>
<evidence type="ECO:0000313" key="3">
    <source>
        <dbReference type="Proteomes" id="UP000020825"/>
    </source>
</evidence>
<dbReference type="AlphaFoldDB" id="X8CEJ9"/>
<evidence type="ECO:0000256" key="1">
    <source>
        <dbReference type="SAM" id="MobiDB-lite"/>
    </source>
</evidence>
<protein>
    <submittedName>
        <fullName evidence="2">Uncharacterized protein</fullName>
    </submittedName>
</protein>
<reference evidence="2 3" key="1">
    <citation type="submission" date="2013-12" db="EMBL/GenBank/DDBJ databases">
        <authorList>
            <person name="Zelazny A."/>
            <person name="Olivier K."/>
            <person name="Holland S."/>
            <person name="Lenaerts A."/>
            <person name="Ordway D."/>
            <person name="DeGroote M.A."/>
            <person name="Parker T."/>
            <person name="Sizemore C."/>
            <person name="Tallon L.J."/>
            <person name="Sadzewicz L.K."/>
            <person name="Sengamalay N."/>
            <person name="Fraser C.M."/>
            <person name="Hine E."/>
            <person name="Shefchek K.A."/>
            <person name="Das S.P."/>
            <person name="Tettelin H."/>
        </authorList>
    </citation>
    <scope>NUCLEOTIDE SEQUENCE [LARGE SCALE GENOMIC DNA]</scope>
    <source>
        <strain evidence="2 3">1956</strain>
    </source>
</reference>
<proteinExistence type="predicted"/>
<gene>
    <name evidence="2" type="ORF">I550_5887</name>
</gene>
<dbReference type="EMBL" id="JAOG01000003">
    <property type="protein sequence ID" value="EUA54246.1"/>
    <property type="molecule type" value="Genomic_DNA"/>
</dbReference>
<name>X8CEJ9_MYCIT</name>
<dbReference type="PATRIC" id="fig|1299331.3.peg.5755"/>
<evidence type="ECO:0000313" key="2">
    <source>
        <dbReference type="EMBL" id="EUA54246.1"/>
    </source>
</evidence>